<reference evidence="12" key="3">
    <citation type="submission" date="2025-09" db="UniProtKB">
        <authorList>
            <consortium name="Ensembl"/>
        </authorList>
    </citation>
    <scope>IDENTIFICATION</scope>
    <source>
        <strain evidence="12">Thoroughbred</strain>
    </source>
</reference>
<evidence type="ECO:0000313" key="12">
    <source>
        <dbReference type="Ensembl" id="ENSECAP00000059021.1"/>
    </source>
</evidence>
<evidence type="ECO:0000256" key="6">
    <source>
        <dbReference type="ARBA" id="ARBA00038029"/>
    </source>
</evidence>
<dbReference type="GO" id="GO:0008168">
    <property type="term" value="F:methyltransferase activity"/>
    <property type="evidence" value="ECO:0007669"/>
    <property type="project" value="UniProtKB-KW"/>
</dbReference>
<evidence type="ECO:0000256" key="9">
    <source>
        <dbReference type="ARBA" id="ARBA00049497"/>
    </source>
</evidence>
<feature type="compositionally biased region" description="Basic residues" evidence="11">
    <location>
        <begin position="173"/>
        <end position="182"/>
    </location>
</feature>
<evidence type="ECO:0000313" key="13">
    <source>
        <dbReference type="Proteomes" id="UP000002281"/>
    </source>
</evidence>
<proteinExistence type="inferred from homology"/>
<keyword evidence="3" id="KW-0489">Methyltransferase</keyword>
<evidence type="ECO:0000256" key="1">
    <source>
        <dbReference type="ARBA" id="ARBA00004496"/>
    </source>
</evidence>
<name>A0A9L0R843_HORSE</name>
<evidence type="ECO:0000256" key="4">
    <source>
        <dbReference type="ARBA" id="ARBA00022679"/>
    </source>
</evidence>
<comment type="catalytic activity">
    <reaction evidence="9">
        <text>L-lysyl-[protein] + 3 S-adenosyl-L-methionine = N(6),N(6),N(6)-trimethyl-L-lysyl-[protein] + 3 S-adenosyl-L-homocysteine + 3 H(+)</text>
        <dbReference type="Rhea" id="RHEA:54192"/>
        <dbReference type="Rhea" id="RHEA-COMP:9752"/>
        <dbReference type="Rhea" id="RHEA-COMP:13826"/>
        <dbReference type="ChEBI" id="CHEBI:15378"/>
        <dbReference type="ChEBI" id="CHEBI:29969"/>
        <dbReference type="ChEBI" id="CHEBI:57856"/>
        <dbReference type="ChEBI" id="CHEBI:59789"/>
        <dbReference type="ChEBI" id="CHEBI:61961"/>
    </reaction>
    <physiologicalReaction direction="left-to-right" evidence="9">
        <dbReference type="Rhea" id="RHEA:54193"/>
    </physiologicalReaction>
</comment>
<reference evidence="12 13" key="1">
    <citation type="journal article" date="2009" name="Science">
        <title>Genome sequence, comparative analysis, and population genetics of the domestic horse.</title>
        <authorList>
            <consortium name="Broad Institute Genome Sequencing Platform"/>
            <consortium name="Broad Institute Whole Genome Assembly Team"/>
            <person name="Wade C.M."/>
            <person name="Giulotto E."/>
            <person name="Sigurdsson S."/>
            <person name="Zoli M."/>
            <person name="Gnerre S."/>
            <person name="Imsland F."/>
            <person name="Lear T.L."/>
            <person name="Adelson D.L."/>
            <person name="Bailey E."/>
            <person name="Bellone R.R."/>
            <person name="Bloecker H."/>
            <person name="Distl O."/>
            <person name="Edgar R.C."/>
            <person name="Garber M."/>
            <person name="Leeb T."/>
            <person name="Mauceli E."/>
            <person name="MacLeod J.N."/>
            <person name="Penedo M.C.T."/>
            <person name="Raison J.M."/>
            <person name="Sharpe T."/>
            <person name="Vogel J."/>
            <person name="Andersson L."/>
            <person name="Antczak D.F."/>
            <person name="Biagi T."/>
            <person name="Binns M.M."/>
            <person name="Chowdhary B.P."/>
            <person name="Coleman S.J."/>
            <person name="Della Valle G."/>
            <person name="Fryc S."/>
            <person name="Guerin G."/>
            <person name="Hasegawa T."/>
            <person name="Hill E.W."/>
            <person name="Jurka J."/>
            <person name="Kiialainen A."/>
            <person name="Lindgren G."/>
            <person name="Liu J."/>
            <person name="Magnani E."/>
            <person name="Mickelson J.R."/>
            <person name="Murray J."/>
            <person name="Nergadze S.G."/>
            <person name="Onofrio R."/>
            <person name="Pedroni S."/>
            <person name="Piras M.F."/>
            <person name="Raudsepp T."/>
            <person name="Rocchi M."/>
            <person name="Roeed K.H."/>
            <person name="Ryder O.A."/>
            <person name="Searle S."/>
            <person name="Skow L."/>
            <person name="Swinburne J.E."/>
            <person name="Syvaenen A.C."/>
            <person name="Tozaki T."/>
            <person name="Valberg S.J."/>
            <person name="Vaudin M."/>
            <person name="White J.R."/>
            <person name="Zody M.C."/>
            <person name="Lander E.S."/>
            <person name="Lindblad-Toh K."/>
        </authorList>
    </citation>
    <scope>NUCLEOTIDE SEQUENCE [LARGE SCALE GENOMIC DNA]</scope>
    <source>
        <strain evidence="12 13">Thoroughbred</strain>
    </source>
</reference>
<protein>
    <recommendedName>
        <fullName evidence="7">Protein N-lysine methyltransferase METTL21A</fullName>
    </recommendedName>
    <alternativeName>
        <fullName evidence="8">Methyltransferase-like protein 21A</fullName>
    </alternativeName>
</protein>
<dbReference type="GeneTree" id="ENSGT00940000157249"/>
<organism evidence="12 13">
    <name type="scientific">Equus caballus</name>
    <name type="common">Horse</name>
    <dbReference type="NCBI Taxonomy" id="9796"/>
    <lineage>
        <taxon>Eukaryota</taxon>
        <taxon>Metazoa</taxon>
        <taxon>Chordata</taxon>
        <taxon>Craniata</taxon>
        <taxon>Vertebrata</taxon>
        <taxon>Euteleostomi</taxon>
        <taxon>Mammalia</taxon>
        <taxon>Eutheria</taxon>
        <taxon>Laurasiatheria</taxon>
        <taxon>Perissodactyla</taxon>
        <taxon>Equidae</taxon>
        <taxon>Equus</taxon>
    </lineage>
</organism>
<dbReference type="Proteomes" id="UP000002281">
    <property type="component" value="Chromosome 18"/>
</dbReference>
<keyword evidence="5" id="KW-0949">S-adenosyl-L-methionine</keyword>
<dbReference type="Gene3D" id="3.40.50.150">
    <property type="entry name" value="Vaccinia Virus protein VP39"/>
    <property type="match status" value="1"/>
</dbReference>
<feature type="compositionally biased region" description="Basic residues" evidence="11">
    <location>
        <begin position="79"/>
        <end position="88"/>
    </location>
</feature>
<evidence type="ECO:0000256" key="10">
    <source>
        <dbReference type="ARBA" id="ARBA00053111"/>
    </source>
</evidence>
<feature type="compositionally biased region" description="Pro residues" evidence="11">
    <location>
        <begin position="45"/>
        <end position="56"/>
    </location>
</feature>
<dbReference type="Ensembl" id="ENSECAT00000120192.1">
    <property type="protein sequence ID" value="ENSECAP00000059021.1"/>
    <property type="gene ID" value="ENSECAG00000017536.4"/>
</dbReference>
<evidence type="ECO:0000256" key="8">
    <source>
        <dbReference type="ARBA" id="ARBA00041632"/>
    </source>
</evidence>
<gene>
    <name evidence="12" type="primary">METTL21A</name>
</gene>
<comment type="function">
    <text evidence="10">Protein-lysine methyltransferase that selectively trimethylates residues in heat shock protein 70 (HSP70) family members. Contributes to the in vivo trimethylation of Lys residues in HSPA1 and HSPA8. In vitro methylates 'Lys-561' in HSPA1, 'Lys-564' in HSPA2, 'Lys-585' in HSPA5, 'Lys-563' in HSPA6 and 'Lys-561' in HSPA8.</text>
</comment>
<feature type="compositionally biased region" description="Low complexity" evidence="11">
    <location>
        <begin position="1"/>
        <end position="16"/>
    </location>
</feature>
<dbReference type="Pfam" id="PF10294">
    <property type="entry name" value="Methyltransf_16"/>
    <property type="match status" value="1"/>
</dbReference>
<evidence type="ECO:0000256" key="2">
    <source>
        <dbReference type="ARBA" id="ARBA00022490"/>
    </source>
</evidence>
<dbReference type="InterPro" id="IPR029063">
    <property type="entry name" value="SAM-dependent_MTases_sf"/>
</dbReference>
<dbReference type="GO" id="GO:0032259">
    <property type="term" value="P:methylation"/>
    <property type="evidence" value="ECO:0007669"/>
    <property type="project" value="UniProtKB-KW"/>
</dbReference>
<dbReference type="GO" id="GO:0005737">
    <property type="term" value="C:cytoplasm"/>
    <property type="evidence" value="ECO:0007669"/>
    <property type="project" value="UniProtKB-SubCell"/>
</dbReference>
<accession>A0A9L0R843</accession>
<dbReference type="AlphaFoldDB" id="A0A9L0R843"/>
<feature type="region of interest" description="Disordered" evidence="11">
    <location>
        <begin position="154"/>
        <end position="196"/>
    </location>
</feature>
<sequence length="428" mass="46232">MPFQVAGPPAAACRPRGFSEPCAAAGPRRGPCRGEAEGTWGGGPVDPPHLCCPPSPSSSAGGTAHRAPWRGGGQVWGPARRRRPHTSRRCLEAGRPLTGGQVRAHCCPHRTHRFRGGGKPETRREAPCGLPLRGRASSGLAPGLRAVAASASGGLLAGSRPGDAPRREFRARSPFRRTRRSATRREPDKGPPPLSSFELVRGGGERGAGHMALVPYEEAAAVGLQKFHKPVATFSFADRTIRIRQDWRQLGVAAVVWDAAVVLAAYLEMGAVELRGRAAVELGAGTGLVGIVAALLGAHVTITDRKVALDFLKSNVQANLPPHIQPKAVVKELTWGQNLGSFSSGEFDLILGADIIYLEETFTDLLQTLEHLCSNHSVILLACRIRYERDSNFLAMLERQFTVSKVHYDPEKDVYIYKAQKRSQREDL</sequence>
<evidence type="ECO:0000256" key="5">
    <source>
        <dbReference type="ARBA" id="ARBA00022691"/>
    </source>
</evidence>
<keyword evidence="13" id="KW-1185">Reference proteome</keyword>
<feature type="region of interest" description="Disordered" evidence="11">
    <location>
        <begin position="1"/>
        <end position="93"/>
    </location>
</feature>
<dbReference type="PANTHER" id="PTHR14614">
    <property type="entry name" value="HEPATOCELLULAR CARCINOMA-ASSOCIATED ANTIGEN"/>
    <property type="match status" value="1"/>
</dbReference>
<dbReference type="FunFam" id="3.40.50.150:FF:000137">
    <property type="entry name" value="protein N-lysine methyltransferase METTL21A"/>
    <property type="match status" value="1"/>
</dbReference>
<evidence type="ECO:0000256" key="3">
    <source>
        <dbReference type="ARBA" id="ARBA00022603"/>
    </source>
</evidence>
<evidence type="ECO:0000256" key="7">
    <source>
        <dbReference type="ARBA" id="ARBA00040801"/>
    </source>
</evidence>
<dbReference type="SUPFAM" id="SSF53335">
    <property type="entry name" value="S-adenosyl-L-methionine-dependent methyltransferases"/>
    <property type="match status" value="1"/>
</dbReference>
<dbReference type="PANTHER" id="PTHR14614:SF14">
    <property type="entry name" value="PROTEIN N-LYSINE METHYLTRANSFERASE METTL21A"/>
    <property type="match status" value="1"/>
</dbReference>
<keyword evidence="2" id="KW-0963">Cytoplasm</keyword>
<reference evidence="12" key="2">
    <citation type="submission" date="2025-08" db="UniProtKB">
        <authorList>
            <consortium name="Ensembl"/>
        </authorList>
    </citation>
    <scope>IDENTIFICATION</scope>
    <source>
        <strain evidence="12">Thoroughbred</strain>
    </source>
</reference>
<comment type="subcellular location">
    <subcellularLocation>
        <location evidence="1">Cytoplasm</location>
    </subcellularLocation>
</comment>
<keyword evidence="4" id="KW-0808">Transferase</keyword>
<comment type="similarity">
    <text evidence="6">Belongs to the methyltransferase superfamily. METTL21 family.</text>
</comment>
<dbReference type="InterPro" id="IPR019410">
    <property type="entry name" value="Methyltransf_16"/>
</dbReference>
<evidence type="ECO:0000256" key="11">
    <source>
        <dbReference type="SAM" id="MobiDB-lite"/>
    </source>
</evidence>